<evidence type="ECO:0000256" key="1">
    <source>
        <dbReference type="SAM" id="MobiDB-lite"/>
    </source>
</evidence>
<organism evidence="3 4">
    <name type="scientific">Pyricularia grisea</name>
    <name type="common">Crabgrass-specific blast fungus</name>
    <name type="synonym">Magnaporthe grisea</name>
    <dbReference type="NCBI Taxonomy" id="148305"/>
    <lineage>
        <taxon>Eukaryota</taxon>
        <taxon>Fungi</taxon>
        <taxon>Dikarya</taxon>
        <taxon>Ascomycota</taxon>
        <taxon>Pezizomycotina</taxon>
        <taxon>Sordariomycetes</taxon>
        <taxon>Sordariomycetidae</taxon>
        <taxon>Magnaporthales</taxon>
        <taxon>Pyriculariaceae</taxon>
        <taxon>Pyricularia</taxon>
    </lineage>
</organism>
<keyword evidence="2" id="KW-0732">Signal</keyword>
<evidence type="ECO:0000313" key="3">
    <source>
        <dbReference type="Proteomes" id="UP000515153"/>
    </source>
</evidence>
<evidence type="ECO:0000313" key="4">
    <source>
        <dbReference type="RefSeq" id="XP_030988112.1"/>
    </source>
</evidence>
<reference evidence="4" key="2">
    <citation type="submission" date="2019-10" db="EMBL/GenBank/DDBJ databases">
        <authorList>
            <consortium name="NCBI Genome Project"/>
        </authorList>
    </citation>
    <scope>NUCLEOTIDE SEQUENCE</scope>
    <source>
        <strain evidence="4">NI907</strain>
    </source>
</reference>
<accession>A0A6P8BM28</accession>
<dbReference type="GeneID" id="41957539"/>
<dbReference type="KEGG" id="pgri:PgNI_02565"/>
<feature type="compositionally biased region" description="Low complexity" evidence="1">
    <location>
        <begin position="132"/>
        <end position="144"/>
    </location>
</feature>
<reference evidence="4" key="1">
    <citation type="journal article" date="2019" name="Mol. Biol. Evol.">
        <title>Blast fungal genomes show frequent chromosomal changes, gene gains and losses, and effector gene turnover.</title>
        <authorList>
            <person name="Gomez Luciano L.B."/>
            <person name="Jason Tsai I."/>
            <person name="Chuma I."/>
            <person name="Tosa Y."/>
            <person name="Chen Y.H."/>
            <person name="Li J.Y."/>
            <person name="Li M.Y."/>
            <person name="Jade Lu M.Y."/>
            <person name="Nakayashiki H."/>
            <person name="Li W.H."/>
        </authorList>
    </citation>
    <scope>NUCLEOTIDE SEQUENCE</scope>
    <source>
        <strain evidence="4">NI907</strain>
    </source>
</reference>
<name>A0A6P8BM28_PYRGI</name>
<feature type="compositionally biased region" description="Acidic residues" evidence="1">
    <location>
        <begin position="113"/>
        <end position="129"/>
    </location>
</feature>
<proteinExistence type="predicted"/>
<feature type="region of interest" description="Disordered" evidence="1">
    <location>
        <begin position="59"/>
        <end position="144"/>
    </location>
</feature>
<dbReference type="RefSeq" id="XP_030988112.1">
    <property type="nucleotide sequence ID" value="XM_031122628.1"/>
</dbReference>
<feature type="signal peptide" evidence="2">
    <location>
        <begin position="1"/>
        <end position="19"/>
    </location>
</feature>
<gene>
    <name evidence="4" type="ORF">PgNI_02565</name>
</gene>
<feature type="chain" id="PRO_5028057817" evidence="2">
    <location>
        <begin position="20"/>
        <end position="144"/>
    </location>
</feature>
<evidence type="ECO:0000256" key="2">
    <source>
        <dbReference type="SAM" id="SignalP"/>
    </source>
</evidence>
<keyword evidence="3" id="KW-1185">Reference proteome</keyword>
<sequence>MKPLFVLVSILWACHLIPCQIITTVTQLPSGPITFPFPITTDTPTIIFIPTGTITFVLPGGKPTSLPPGAGPSTTDGDGDMPEPTPESKPATYNPVRGEKFKVGGHIRSSDGLEADFEADASDDNGDDDGGCRSSGTDDAFTGL</sequence>
<reference evidence="4" key="3">
    <citation type="submission" date="2025-08" db="UniProtKB">
        <authorList>
            <consortium name="RefSeq"/>
        </authorList>
    </citation>
    <scope>IDENTIFICATION</scope>
    <source>
        <strain evidence="4">NI907</strain>
    </source>
</reference>
<protein>
    <submittedName>
        <fullName evidence="4">Uncharacterized protein</fullName>
    </submittedName>
</protein>
<dbReference type="AlphaFoldDB" id="A0A6P8BM28"/>
<dbReference type="Proteomes" id="UP000515153">
    <property type="component" value="Unplaced"/>
</dbReference>